<accession>A0A7J6EP01</accession>
<proteinExistence type="predicted"/>
<gene>
    <name evidence="2" type="ORF">F8388_000002</name>
</gene>
<reference evidence="2 3" key="1">
    <citation type="journal article" date="2020" name="bioRxiv">
        <title>Sequence and annotation of 42 cannabis genomes reveals extensive copy number variation in cannabinoid synthesis and pathogen resistance genes.</title>
        <authorList>
            <person name="Mckernan K.J."/>
            <person name="Helbert Y."/>
            <person name="Kane L.T."/>
            <person name="Ebling H."/>
            <person name="Zhang L."/>
            <person name="Liu B."/>
            <person name="Eaton Z."/>
            <person name="Mclaughlin S."/>
            <person name="Kingan S."/>
            <person name="Baybayan P."/>
            <person name="Concepcion G."/>
            <person name="Jordan M."/>
            <person name="Riva A."/>
            <person name="Barbazuk W."/>
            <person name="Harkins T."/>
        </authorList>
    </citation>
    <scope>NUCLEOTIDE SEQUENCE [LARGE SCALE GENOMIC DNA]</scope>
    <source>
        <strain evidence="3">cv. Jamaican Lion 4</strain>
        <tissue evidence="2">Leaf</tissue>
    </source>
</reference>
<evidence type="ECO:0000313" key="2">
    <source>
        <dbReference type="EMBL" id="KAF4360133.1"/>
    </source>
</evidence>
<feature type="region of interest" description="Disordered" evidence="1">
    <location>
        <begin position="56"/>
        <end position="83"/>
    </location>
</feature>
<dbReference type="EMBL" id="JAATIP010000207">
    <property type="protein sequence ID" value="KAF4360133.1"/>
    <property type="molecule type" value="Genomic_DNA"/>
</dbReference>
<comment type="caution">
    <text evidence="2">The sequence shown here is derived from an EMBL/GenBank/DDBJ whole genome shotgun (WGS) entry which is preliminary data.</text>
</comment>
<protein>
    <submittedName>
        <fullName evidence="2">Uncharacterized protein</fullName>
    </submittedName>
</protein>
<dbReference type="AlphaFoldDB" id="A0A7J6EP01"/>
<evidence type="ECO:0000313" key="3">
    <source>
        <dbReference type="Proteomes" id="UP000525078"/>
    </source>
</evidence>
<dbReference type="Proteomes" id="UP000525078">
    <property type="component" value="Unassembled WGS sequence"/>
</dbReference>
<evidence type="ECO:0000256" key="1">
    <source>
        <dbReference type="SAM" id="MobiDB-lite"/>
    </source>
</evidence>
<name>A0A7J6EP01_CANSA</name>
<organism evidence="2 3">
    <name type="scientific">Cannabis sativa</name>
    <name type="common">Hemp</name>
    <name type="synonym">Marijuana</name>
    <dbReference type="NCBI Taxonomy" id="3483"/>
    <lineage>
        <taxon>Eukaryota</taxon>
        <taxon>Viridiplantae</taxon>
        <taxon>Streptophyta</taxon>
        <taxon>Embryophyta</taxon>
        <taxon>Tracheophyta</taxon>
        <taxon>Spermatophyta</taxon>
        <taxon>Magnoliopsida</taxon>
        <taxon>eudicotyledons</taxon>
        <taxon>Gunneridae</taxon>
        <taxon>Pentapetalae</taxon>
        <taxon>rosids</taxon>
        <taxon>fabids</taxon>
        <taxon>Rosales</taxon>
        <taxon>Cannabaceae</taxon>
        <taxon>Cannabis</taxon>
    </lineage>
</organism>
<sequence length="129" mass="14334">MVGEERLSHMLSTVLAYETKPQIAKTIAIALTPSIFSWKKNTAIIGTIGEPKTLMTLEKSEETSSTKPTTPMKFKPDPAEAPNVQINPIAYFPFEILEEEEEESCDSGSKTSKREEMVAIACPQRTKNE</sequence>